<evidence type="ECO:0000313" key="3">
    <source>
        <dbReference type="Proteomes" id="UP000634476"/>
    </source>
</evidence>
<comment type="caution">
    <text evidence="2">The sequence shown here is derived from an EMBL/GenBank/DDBJ whole genome shotgun (WGS) entry which is preliminary data.</text>
</comment>
<reference evidence="2" key="1">
    <citation type="submission" date="2021-01" db="EMBL/GenBank/DDBJ databases">
        <title>Whole genome shotgun sequence of Planobispora takensis NBRC 109077.</title>
        <authorList>
            <person name="Komaki H."/>
            <person name="Tamura T."/>
        </authorList>
    </citation>
    <scope>NUCLEOTIDE SEQUENCE</scope>
    <source>
        <strain evidence="2">NBRC 109077</strain>
    </source>
</reference>
<gene>
    <name evidence="2" type="ORF">Pta02_00850</name>
</gene>
<protein>
    <submittedName>
        <fullName evidence="2">Uncharacterized protein</fullName>
    </submittedName>
</protein>
<dbReference type="EMBL" id="BOOK01000001">
    <property type="protein sequence ID" value="GIH98076.1"/>
    <property type="molecule type" value="Genomic_DNA"/>
</dbReference>
<evidence type="ECO:0000313" key="2">
    <source>
        <dbReference type="EMBL" id="GIH98076.1"/>
    </source>
</evidence>
<proteinExistence type="predicted"/>
<accession>A0A8J3SSG8</accession>
<feature type="region of interest" description="Disordered" evidence="1">
    <location>
        <begin position="67"/>
        <end position="95"/>
    </location>
</feature>
<dbReference type="AlphaFoldDB" id="A0A8J3SSG8"/>
<keyword evidence="3" id="KW-1185">Reference proteome</keyword>
<evidence type="ECO:0000256" key="1">
    <source>
        <dbReference type="SAM" id="MobiDB-lite"/>
    </source>
</evidence>
<name>A0A8J3SSG8_9ACTN</name>
<dbReference type="Proteomes" id="UP000634476">
    <property type="component" value="Unassembled WGS sequence"/>
</dbReference>
<organism evidence="2 3">
    <name type="scientific">Planobispora takensis</name>
    <dbReference type="NCBI Taxonomy" id="1367882"/>
    <lineage>
        <taxon>Bacteria</taxon>
        <taxon>Bacillati</taxon>
        <taxon>Actinomycetota</taxon>
        <taxon>Actinomycetes</taxon>
        <taxon>Streptosporangiales</taxon>
        <taxon>Streptosporangiaceae</taxon>
        <taxon>Planobispora</taxon>
    </lineage>
</organism>
<sequence length="95" mass="10230">MRIALKGWPARIGQQRVFFIHGRAGGSKERRGLGLYGKAEAFSAGETAAVLTRDKDFAWGISQVEPVEDPHPADVLTHDPPSPGHDEAAPLASEE</sequence>